<dbReference type="SUPFAM" id="SSF54593">
    <property type="entry name" value="Glyoxalase/Bleomycin resistance protein/Dihydroxybiphenyl dioxygenase"/>
    <property type="match status" value="1"/>
</dbReference>
<dbReference type="Proteomes" id="UP000887104">
    <property type="component" value="Unassembled WGS sequence"/>
</dbReference>
<organism evidence="1 2">
    <name type="scientific">Shewanella sairae</name>
    <dbReference type="NCBI Taxonomy" id="190310"/>
    <lineage>
        <taxon>Bacteria</taxon>
        <taxon>Pseudomonadati</taxon>
        <taxon>Pseudomonadota</taxon>
        <taxon>Gammaproteobacteria</taxon>
        <taxon>Alteromonadales</taxon>
        <taxon>Shewanellaceae</taxon>
        <taxon>Shewanella</taxon>
    </lineage>
</organism>
<dbReference type="PANTHER" id="PTHR37519:SF1">
    <property type="entry name" value="DIHYDROXYBIPHENYL DIOXYGENASE DOMAIN-CONTAINING PROTEIN"/>
    <property type="match status" value="1"/>
</dbReference>
<proteinExistence type="predicted"/>
<dbReference type="EMBL" id="BPEY01000098">
    <property type="protein sequence ID" value="GIU50864.1"/>
    <property type="molecule type" value="Genomic_DNA"/>
</dbReference>
<keyword evidence="2" id="KW-1185">Reference proteome</keyword>
<dbReference type="Gene3D" id="3.10.180.10">
    <property type="entry name" value="2,3-Dihydroxybiphenyl 1,2-Dioxygenase, domain 1"/>
    <property type="match status" value="1"/>
</dbReference>
<name>A0ABQ4PR52_9GAMM</name>
<evidence type="ECO:0000313" key="1">
    <source>
        <dbReference type="EMBL" id="GIU50864.1"/>
    </source>
</evidence>
<gene>
    <name evidence="1" type="primary">yecM</name>
    <name evidence="1" type="ORF">TUM4438_38420</name>
</gene>
<dbReference type="RefSeq" id="WP_220782824.1">
    <property type="nucleotide sequence ID" value="NZ_BPEY01000098.1"/>
</dbReference>
<reference evidence="1" key="1">
    <citation type="submission" date="2021-05" db="EMBL/GenBank/DDBJ databases">
        <title>Molecular characterization for Shewanella algae harboring chromosomal blaOXA-55-like strains isolated from clinical and environment sample.</title>
        <authorList>
            <person name="Ohama Y."/>
            <person name="Aoki K."/>
            <person name="Harada S."/>
            <person name="Moriya K."/>
            <person name="Ishii Y."/>
            <person name="Tateda K."/>
        </authorList>
    </citation>
    <scope>NUCLEOTIDE SEQUENCE</scope>
    <source>
        <strain evidence="1">JCM 11563</strain>
    </source>
</reference>
<dbReference type="PANTHER" id="PTHR37519">
    <property type="match status" value="1"/>
</dbReference>
<sequence>MTYQELINSWPVFSQRIQAFTQELGLDKLTLECDHSALRVNTNASADQLRQDFANVGTIISDNMINGRPILIIELNTPLLMGTNTIECVELPYPGEKAYPKEGWEHIELVLDCGANNCDMLTQSLLEQAPQLAPVLAGQTDIKVKLSSPQGDKERLLNPTIAFKKDGLCVKVHSHGIKAVIASEAE</sequence>
<dbReference type="InterPro" id="IPR029068">
    <property type="entry name" value="Glyas_Bleomycin-R_OHBP_Dase"/>
</dbReference>
<dbReference type="NCBIfam" id="NF008683">
    <property type="entry name" value="PRK11700.1-6"/>
    <property type="match status" value="1"/>
</dbReference>
<comment type="caution">
    <text evidence="1">The sequence shown here is derived from an EMBL/GenBank/DDBJ whole genome shotgun (WGS) entry which is preliminary data.</text>
</comment>
<dbReference type="Pfam" id="PF06185">
    <property type="entry name" value="YecM"/>
    <property type="match status" value="1"/>
</dbReference>
<evidence type="ECO:0000313" key="2">
    <source>
        <dbReference type="Proteomes" id="UP000887104"/>
    </source>
</evidence>
<dbReference type="InterPro" id="IPR010393">
    <property type="entry name" value="DUF991_YecM-like"/>
</dbReference>
<accession>A0ABQ4PR52</accession>
<protein>
    <submittedName>
        <fullName evidence="1">VOC family protein</fullName>
    </submittedName>
</protein>